<dbReference type="EMBL" id="MN642089">
    <property type="protein sequence ID" value="QGH72039.1"/>
    <property type="molecule type" value="Genomic_DNA"/>
</dbReference>
<protein>
    <submittedName>
        <fullName evidence="1">Uncharacterized protein</fullName>
    </submittedName>
</protein>
<gene>
    <name evidence="1" type="ORF">N1M2_176</name>
</gene>
<name>A0A6B7ZFC0_9CAUD</name>
<organism evidence="1 2">
    <name type="scientific">Klebsiella phage N1M2</name>
    <dbReference type="NCBI Taxonomy" id="2664939"/>
    <lineage>
        <taxon>Viruses</taxon>
        <taxon>Duplodnaviria</taxon>
        <taxon>Heunggongvirae</taxon>
        <taxon>Uroviricota</taxon>
        <taxon>Caudoviricetes</taxon>
        <taxon>Chimalliviridae</taxon>
        <taxon>Nimduovirus</taxon>
        <taxon>Nimduovirus N1M2</taxon>
    </lineage>
</organism>
<dbReference type="Proteomes" id="UP000464669">
    <property type="component" value="Segment"/>
</dbReference>
<proteinExistence type="predicted"/>
<accession>A0A6B7ZFC0</accession>
<evidence type="ECO:0000313" key="1">
    <source>
        <dbReference type="EMBL" id="QGH72039.1"/>
    </source>
</evidence>
<keyword evidence="2" id="KW-1185">Reference proteome</keyword>
<evidence type="ECO:0000313" key="2">
    <source>
        <dbReference type="Proteomes" id="UP000464669"/>
    </source>
</evidence>
<reference evidence="1 2" key="1">
    <citation type="submission" date="2019-11" db="EMBL/GenBank/DDBJ databases">
        <authorList>
            <person name="Lewis R."/>
            <person name="Clooney A.G."/>
            <person name="Stockdale S.R."/>
            <person name="Buttimer C."/>
            <person name="Draper L.A."/>
            <person name="Ross R.P."/>
            <person name="Hill C."/>
        </authorList>
    </citation>
    <scope>NUCLEOTIDE SEQUENCE [LARGE SCALE GENOMIC DNA]</scope>
</reference>
<sequence length="256" mass="29771">MESKNKDWFKYDTYWRQWSRVICRGGGNYDHEISIPLTPINDEASEWSQLSEIRIHRFDVRYAAFRDKNKYTHVLPDSVVEKMKANLSANKIEVLLHSNILPLIDWDKYIELGDSEMSIIHCSMEQTGFFNQLYAGSNSKETFPTAEQFKREYGIHIPEDHILLGGIYHQHGDDHVRCHGVHDLANNTISFEVLLDGKDYTIATRFSGRLGDIESTWDMKLLNFMQSSPYIKIETFDAVLQMVAKTNNNLNVFKKN</sequence>